<name>A0A2U8QV98_9FLAO</name>
<feature type="chain" id="PRO_5016070504" description="Outer membrane protein beta-barrel domain-containing protein" evidence="1">
    <location>
        <begin position="22"/>
        <end position="234"/>
    </location>
</feature>
<feature type="signal peptide" evidence="1">
    <location>
        <begin position="1"/>
        <end position="21"/>
    </location>
</feature>
<protein>
    <recommendedName>
        <fullName evidence="2">Outer membrane protein beta-barrel domain-containing protein</fullName>
    </recommendedName>
</protein>
<dbReference type="RefSeq" id="WP_109569173.1">
    <property type="nucleotide sequence ID" value="NZ_CP029463.1"/>
</dbReference>
<gene>
    <name evidence="3" type="ORF">DI487_07970</name>
</gene>
<dbReference type="Pfam" id="PF13568">
    <property type="entry name" value="OMP_b-brl_2"/>
    <property type="match status" value="1"/>
</dbReference>
<dbReference type="InterPro" id="IPR025665">
    <property type="entry name" value="Beta-barrel_OMP_2"/>
</dbReference>
<sequence length="234" mass="27338">MKLRFTFSFLIFFFCCSFITAQETEPKTELKEPYKVIDSLFREDQFYVSITYNLMQNKPAGYKQYSFSTGITLGAMRDMPFTKDRKWSVALGVGYSYNNIKHNIQVQDGDPATYAIENSYDKNKLILHYLDIPLEIRWRNAAPLNHKFWRIYTGFKASYLLGSKSDFQSAVANYKVKNNSDVSKWQLGPYISVGYNTINMYVYYGLTPIFKNTQLDNQDLKLSSFNVGFMFYIL</sequence>
<dbReference type="EMBL" id="CP029463">
    <property type="protein sequence ID" value="AWM13806.1"/>
    <property type="molecule type" value="Genomic_DNA"/>
</dbReference>
<evidence type="ECO:0000259" key="2">
    <source>
        <dbReference type="Pfam" id="PF13568"/>
    </source>
</evidence>
<reference evidence="3 4" key="1">
    <citation type="submission" date="2018-05" db="EMBL/GenBank/DDBJ databases">
        <title>Flavobacterium sp. MEBiC07310.</title>
        <authorList>
            <person name="Baek K."/>
        </authorList>
    </citation>
    <scope>NUCLEOTIDE SEQUENCE [LARGE SCALE GENOMIC DNA]</scope>
    <source>
        <strain evidence="3 4">MEBiC07310</strain>
    </source>
</reference>
<evidence type="ECO:0000256" key="1">
    <source>
        <dbReference type="SAM" id="SignalP"/>
    </source>
</evidence>
<feature type="domain" description="Outer membrane protein beta-barrel" evidence="2">
    <location>
        <begin position="42"/>
        <end position="210"/>
    </location>
</feature>
<organism evidence="3 4">
    <name type="scientific">Flavobacterium sediminis</name>
    <dbReference type="NCBI Taxonomy" id="2201181"/>
    <lineage>
        <taxon>Bacteria</taxon>
        <taxon>Pseudomonadati</taxon>
        <taxon>Bacteroidota</taxon>
        <taxon>Flavobacteriia</taxon>
        <taxon>Flavobacteriales</taxon>
        <taxon>Flavobacteriaceae</taxon>
        <taxon>Flavobacterium</taxon>
    </lineage>
</organism>
<accession>A0A2U8QV98</accession>
<keyword evidence="4" id="KW-1185">Reference proteome</keyword>
<dbReference type="Proteomes" id="UP000245429">
    <property type="component" value="Chromosome"/>
</dbReference>
<keyword evidence="1" id="KW-0732">Signal</keyword>
<dbReference type="AlphaFoldDB" id="A0A2U8QV98"/>
<evidence type="ECO:0000313" key="4">
    <source>
        <dbReference type="Proteomes" id="UP000245429"/>
    </source>
</evidence>
<dbReference type="OrthoDB" id="959017at2"/>
<evidence type="ECO:0000313" key="3">
    <source>
        <dbReference type="EMBL" id="AWM13806.1"/>
    </source>
</evidence>
<dbReference type="KEGG" id="fse:DI487_07970"/>
<proteinExistence type="predicted"/>